<evidence type="ECO:0008006" key="4">
    <source>
        <dbReference type="Google" id="ProtNLM"/>
    </source>
</evidence>
<accession>A0A1B2AEK1</accession>
<dbReference type="Proteomes" id="UP000092932">
    <property type="component" value="Chromosome"/>
</dbReference>
<protein>
    <recommendedName>
        <fullName evidence="4">Secreted protein</fullName>
    </recommendedName>
</protein>
<feature type="signal peptide" evidence="1">
    <location>
        <begin position="1"/>
        <end position="20"/>
    </location>
</feature>
<dbReference type="KEGG" id="ado:A6F68_02075"/>
<sequence>MRTAAALSIAVSVAGTGAMAYDPIVIARGWERVDAFDDGACSGEIGTNGRFYVISAAGFEPGERTFLTITNGDMRPIERPVRADGRGEWHDYYIPFRYNRGEGGDVTVTVSGESCVVPLGFTWSRAKGWEVPPPLVPR</sequence>
<name>A0A1B2AEK1_9SPHN</name>
<evidence type="ECO:0000313" key="2">
    <source>
        <dbReference type="EMBL" id="ANY20579.1"/>
    </source>
</evidence>
<evidence type="ECO:0000256" key="1">
    <source>
        <dbReference type="SAM" id="SignalP"/>
    </source>
</evidence>
<proteinExistence type="predicted"/>
<feature type="chain" id="PRO_5008534110" description="Secreted protein" evidence="1">
    <location>
        <begin position="21"/>
        <end position="138"/>
    </location>
</feature>
<dbReference type="AlphaFoldDB" id="A0A1B2AEK1"/>
<dbReference type="OrthoDB" id="7427550at2"/>
<keyword evidence="1" id="KW-0732">Signal</keyword>
<dbReference type="EMBL" id="CP016591">
    <property type="protein sequence ID" value="ANY20579.1"/>
    <property type="molecule type" value="Genomic_DNA"/>
</dbReference>
<gene>
    <name evidence="2" type="ORF">A6F68_02075</name>
</gene>
<keyword evidence="3" id="KW-1185">Reference proteome</keyword>
<dbReference type="STRING" id="692370.A6F68_02075"/>
<organism evidence="2 3">
    <name type="scientific">Tsuneonella dongtanensis</name>
    <dbReference type="NCBI Taxonomy" id="692370"/>
    <lineage>
        <taxon>Bacteria</taxon>
        <taxon>Pseudomonadati</taxon>
        <taxon>Pseudomonadota</taxon>
        <taxon>Alphaproteobacteria</taxon>
        <taxon>Sphingomonadales</taxon>
        <taxon>Erythrobacteraceae</taxon>
        <taxon>Tsuneonella</taxon>
    </lineage>
</organism>
<dbReference type="RefSeq" id="WP_067679478.1">
    <property type="nucleotide sequence ID" value="NZ_CP016591.1"/>
</dbReference>
<evidence type="ECO:0000313" key="3">
    <source>
        <dbReference type="Proteomes" id="UP000092932"/>
    </source>
</evidence>
<reference evidence="2 3" key="1">
    <citation type="submission" date="2016-07" db="EMBL/GenBank/DDBJ databases">
        <title>Complete genome sequence of Altererythrobacter dongtanensis KCTC 22672, a type strain with esterase isolated from tidal flat.</title>
        <authorList>
            <person name="Cheng H."/>
            <person name="Wu Y.-H."/>
            <person name="Zhou P."/>
            <person name="Huo Y.-Y."/>
            <person name="Wang C.-S."/>
            <person name="Xu X.-W."/>
        </authorList>
    </citation>
    <scope>NUCLEOTIDE SEQUENCE [LARGE SCALE GENOMIC DNA]</scope>
    <source>
        <strain evidence="2 3">KCTC 22672</strain>
    </source>
</reference>